<organism evidence="2 3">
    <name type="scientific">Arcticibacter svalbardensis MN12-7</name>
    <dbReference type="NCBI Taxonomy" id="1150600"/>
    <lineage>
        <taxon>Bacteria</taxon>
        <taxon>Pseudomonadati</taxon>
        <taxon>Bacteroidota</taxon>
        <taxon>Sphingobacteriia</taxon>
        <taxon>Sphingobacteriales</taxon>
        <taxon>Sphingobacteriaceae</taxon>
        <taxon>Arcticibacter</taxon>
    </lineage>
</organism>
<evidence type="ECO:0000256" key="1">
    <source>
        <dbReference type="SAM" id="MobiDB-lite"/>
    </source>
</evidence>
<dbReference type="EMBL" id="AQPN01000020">
    <property type="protein sequence ID" value="EOR96257.1"/>
    <property type="molecule type" value="Genomic_DNA"/>
</dbReference>
<name>R9GWS3_9SPHI</name>
<evidence type="ECO:0008006" key="4">
    <source>
        <dbReference type="Google" id="ProtNLM"/>
    </source>
</evidence>
<comment type="caution">
    <text evidence="2">The sequence shown here is derived from an EMBL/GenBank/DDBJ whole genome shotgun (WGS) entry which is preliminary data.</text>
</comment>
<evidence type="ECO:0000313" key="3">
    <source>
        <dbReference type="Proteomes" id="UP000014174"/>
    </source>
</evidence>
<feature type="compositionally biased region" description="Basic and acidic residues" evidence="1">
    <location>
        <begin position="322"/>
        <end position="336"/>
    </location>
</feature>
<gene>
    <name evidence="2" type="ORF">ADIARSV_0492</name>
</gene>
<dbReference type="eggNOG" id="ENOG502Z8XB">
    <property type="taxonomic scope" value="Bacteria"/>
</dbReference>
<evidence type="ECO:0000313" key="2">
    <source>
        <dbReference type="EMBL" id="EOR96257.1"/>
    </source>
</evidence>
<dbReference type="STRING" id="1150600.ADIARSV_0492"/>
<reference evidence="2 3" key="1">
    <citation type="journal article" date="2013" name="Genome Announc.">
        <title>Draft Genome Sequence of Arcticibacter svalbardensis Strain MN12-7T, a Member of the Family Sphingobacteriaceae Isolated from an Arctic Soil Sample.</title>
        <authorList>
            <person name="Shivaji S."/>
            <person name="Ara S."/>
            <person name="Prasad S."/>
            <person name="Manasa B.P."/>
            <person name="Begum Z."/>
            <person name="Singh A."/>
            <person name="Kumar Pinnaka A."/>
        </authorList>
    </citation>
    <scope>NUCLEOTIDE SEQUENCE [LARGE SCALE GENOMIC DNA]</scope>
    <source>
        <strain evidence="2 3">MN12-7</strain>
    </source>
</reference>
<accession>R9GWS3</accession>
<dbReference type="RefSeq" id="WP_016193741.1">
    <property type="nucleotide sequence ID" value="NZ_AQPN01000020.1"/>
</dbReference>
<dbReference type="AlphaFoldDB" id="R9GWS3"/>
<sequence>MRILSVDLLDMYVHLNRQISRGNKWAVYNQLPVFTLPREIMCFPYYGQAHRYIQQNQRLSVSLRMLKLAPLFHTVTAVLLQKNTPPFIDTHHYLPLPNHQVMNTKNLDYLQDSLKYLGFDTKLNADLEKNIKKQQPAFQLDISLPHFKDQADYKLHFRKSDQSDMYFLNKMDASLKTGNPDKDKSQTFYLGGGNGVSAKEAYNMLHGRSVEKELVNKDGDKYKAWLQLDFDNKDDRNNHKVKQFHQGYGFDLEKTLSRYAIKELSDPEKKETLMKSLQRGNQQQITATVNGKESRHFIEASPQFKTINVFNEKMSVVKRETIGKEVSQEAEKKQGQKNDISGDDPEKKQGKKSKVSL</sequence>
<keyword evidence="3" id="KW-1185">Reference proteome</keyword>
<protein>
    <recommendedName>
        <fullName evidence="4">DUF3945 domain-containing protein</fullName>
    </recommendedName>
</protein>
<dbReference type="OrthoDB" id="6372253at2"/>
<proteinExistence type="predicted"/>
<feature type="region of interest" description="Disordered" evidence="1">
    <location>
        <begin position="322"/>
        <end position="357"/>
    </location>
</feature>
<dbReference type="Proteomes" id="UP000014174">
    <property type="component" value="Unassembled WGS sequence"/>
</dbReference>